<keyword evidence="1" id="KW-0812">Transmembrane</keyword>
<evidence type="ECO:0000313" key="3">
    <source>
        <dbReference type="Proteomes" id="UP000183080"/>
    </source>
</evidence>
<gene>
    <name evidence="2" type="ORF">BD935_05130</name>
</gene>
<feature type="transmembrane region" description="Helical" evidence="1">
    <location>
        <begin position="102"/>
        <end position="118"/>
    </location>
</feature>
<reference evidence="2 3" key="1">
    <citation type="submission" date="2016-08" db="EMBL/GenBank/DDBJ databases">
        <title>New Insights into Marine Group III Euryarchaeota, from dark to light.</title>
        <authorList>
            <person name="Haro-Moreno J.M."/>
            <person name="Rodriguez-Valera F."/>
            <person name="Lopez-Garcia P."/>
            <person name="Moreira D."/>
            <person name="Martin-Cuadrado A.B."/>
        </authorList>
    </citation>
    <scope>NUCLEOTIDE SEQUENCE [LARGE SCALE GENOMIC DNA]</scope>
    <source>
        <strain evidence="2">CG-Epi1</strain>
    </source>
</reference>
<keyword evidence="1" id="KW-0472">Membrane</keyword>
<proteinExistence type="predicted"/>
<accession>A0A1J5TIX4</accession>
<organism evidence="2 3">
    <name type="scientific">Marine Group III euryarchaeote CG-Epi1</name>
    <dbReference type="NCBI Taxonomy" id="1888995"/>
    <lineage>
        <taxon>Archaea</taxon>
        <taxon>Methanobacteriati</taxon>
        <taxon>Thermoplasmatota</taxon>
        <taxon>Thermoplasmata</taxon>
        <taxon>Candidatus Thermoprofundales</taxon>
    </lineage>
</organism>
<dbReference type="EMBL" id="MIZA01000014">
    <property type="protein sequence ID" value="OIR20107.1"/>
    <property type="molecule type" value="Genomic_DNA"/>
</dbReference>
<sequence length="228" mass="25403">MSSMNETILIAAIVVYGLFIIFGTKWVFEFMMARNMKENVAIYYNRKILHMFCGGLIGAMAPSILSEPIYALYIGIVFTIITYIPYYTGHLLYWVQTNDNKNDVNFCFMAGVSVYIIWELLGDPYLAIMPLLFMAFGDGVTGIARNIKFGYRTKNPIGNVFMAIVCIPMGYYLGDLSTPALPIWGVIAAIVATFVERYEFGPIDDNVLITVSATIVLFIGNEVGPLTG</sequence>
<feature type="transmembrane region" description="Helical" evidence="1">
    <location>
        <begin position="6"/>
        <end position="28"/>
    </location>
</feature>
<protein>
    <recommendedName>
        <fullName evidence="4">Dolichol kinase</fullName>
    </recommendedName>
</protein>
<dbReference type="AlphaFoldDB" id="A0A1J5TIX4"/>
<evidence type="ECO:0000256" key="1">
    <source>
        <dbReference type="SAM" id="Phobius"/>
    </source>
</evidence>
<keyword evidence="1" id="KW-1133">Transmembrane helix</keyword>
<feature type="transmembrane region" description="Helical" evidence="1">
    <location>
        <begin position="207"/>
        <end position="226"/>
    </location>
</feature>
<name>A0A1J5TIX4_9ARCH</name>
<evidence type="ECO:0008006" key="4">
    <source>
        <dbReference type="Google" id="ProtNLM"/>
    </source>
</evidence>
<comment type="caution">
    <text evidence="2">The sequence shown here is derived from an EMBL/GenBank/DDBJ whole genome shotgun (WGS) entry which is preliminary data.</text>
</comment>
<evidence type="ECO:0000313" key="2">
    <source>
        <dbReference type="EMBL" id="OIR20107.1"/>
    </source>
</evidence>
<feature type="transmembrane region" description="Helical" evidence="1">
    <location>
        <begin position="48"/>
        <end position="65"/>
    </location>
</feature>
<dbReference type="Proteomes" id="UP000183080">
    <property type="component" value="Unassembled WGS sequence"/>
</dbReference>
<feature type="transmembrane region" description="Helical" evidence="1">
    <location>
        <begin position="156"/>
        <end position="173"/>
    </location>
</feature>
<feature type="transmembrane region" description="Helical" evidence="1">
    <location>
        <begin position="124"/>
        <end position="144"/>
    </location>
</feature>
<feature type="transmembrane region" description="Helical" evidence="1">
    <location>
        <begin position="71"/>
        <end position="95"/>
    </location>
</feature>
<feature type="transmembrane region" description="Helical" evidence="1">
    <location>
        <begin position="179"/>
        <end position="195"/>
    </location>
</feature>